<dbReference type="Gene3D" id="3.40.630.30">
    <property type="match status" value="1"/>
</dbReference>
<gene>
    <name evidence="2" type="ORF">GCM10023349_02590</name>
</gene>
<dbReference type="PROSITE" id="PS51186">
    <property type="entry name" value="GNAT"/>
    <property type="match status" value="1"/>
</dbReference>
<dbReference type="InterPro" id="IPR051531">
    <property type="entry name" value="N-acetyltransferase"/>
</dbReference>
<dbReference type="PANTHER" id="PTHR43792:SF1">
    <property type="entry name" value="N-ACETYLTRANSFERASE DOMAIN-CONTAINING PROTEIN"/>
    <property type="match status" value="1"/>
</dbReference>
<evidence type="ECO:0000313" key="3">
    <source>
        <dbReference type="Proteomes" id="UP001499974"/>
    </source>
</evidence>
<accession>A0ABP8WMA0</accession>
<dbReference type="Proteomes" id="UP001499974">
    <property type="component" value="Unassembled WGS sequence"/>
</dbReference>
<evidence type="ECO:0000313" key="2">
    <source>
        <dbReference type="EMBL" id="GAA4691382.1"/>
    </source>
</evidence>
<dbReference type="EMBL" id="BAABKM010000001">
    <property type="protein sequence ID" value="GAA4691382.1"/>
    <property type="molecule type" value="Genomic_DNA"/>
</dbReference>
<feature type="domain" description="N-acetyltransferase" evidence="1">
    <location>
        <begin position="8"/>
        <end position="170"/>
    </location>
</feature>
<dbReference type="SUPFAM" id="SSF55729">
    <property type="entry name" value="Acyl-CoA N-acyltransferases (Nat)"/>
    <property type="match status" value="1"/>
</dbReference>
<comment type="caution">
    <text evidence="2">The sequence shown here is derived from an EMBL/GenBank/DDBJ whole genome shotgun (WGS) entry which is preliminary data.</text>
</comment>
<evidence type="ECO:0000259" key="1">
    <source>
        <dbReference type="PROSITE" id="PS51186"/>
    </source>
</evidence>
<dbReference type="RefSeq" id="WP_345518444.1">
    <property type="nucleotide sequence ID" value="NZ_BAABKM010000001.1"/>
</dbReference>
<name>A0ABP8WMA0_9ACTN</name>
<dbReference type="CDD" id="cd04301">
    <property type="entry name" value="NAT_SF"/>
    <property type="match status" value="1"/>
</dbReference>
<organism evidence="2 3">
    <name type="scientific">Nocardioides conyzicola</name>
    <dbReference type="NCBI Taxonomy" id="1651781"/>
    <lineage>
        <taxon>Bacteria</taxon>
        <taxon>Bacillati</taxon>
        <taxon>Actinomycetota</taxon>
        <taxon>Actinomycetes</taxon>
        <taxon>Propionibacteriales</taxon>
        <taxon>Nocardioidaceae</taxon>
        <taxon>Nocardioides</taxon>
    </lineage>
</organism>
<sequence>MYLETERLIIRLWRYDEADRLLDLLSRLEVVKWLGDGPPQPMKDLDEAHARIDRYTTRDNPPLGIWAIERRSDGVVVGTALLVHLPNDDDGAVEIGWHLHPDSWGHGYATEAARAVLAHGFAGGLSEIIAVSHTDNHPSQAVMRRLGMEDRGIVERWYEGESAYFAITREQWAAQAKSD</sequence>
<dbReference type="InterPro" id="IPR000182">
    <property type="entry name" value="GNAT_dom"/>
</dbReference>
<proteinExistence type="predicted"/>
<dbReference type="Pfam" id="PF13302">
    <property type="entry name" value="Acetyltransf_3"/>
    <property type="match status" value="1"/>
</dbReference>
<protein>
    <submittedName>
        <fullName evidence="2">GNAT family N-acetyltransferase</fullName>
    </submittedName>
</protein>
<dbReference type="InterPro" id="IPR016181">
    <property type="entry name" value="Acyl_CoA_acyltransferase"/>
</dbReference>
<keyword evidence="3" id="KW-1185">Reference proteome</keyword>
<reference evidence="3" key="1">
    <citation type="journal article" date="2019" name="Int. J. Syst. Evol. Microbiol.">
        <title>The Global Catalogue of Microorganisms (GCM) 10K type strain sequencing project: providing services to taxonomists for standard genome sequencing and annotation.</title>
        <authorList>
            <consortium name="The Broad Institute Genomics Platform"/>
            <consortium name="The Broad Institute Genome Sequencing Center for Infectious Disease"/>
            <person name="Wu L."/>
            <person name="Ma J."/>
        </authorList>
    </citation>
    <scope>NUCLEOTIDE SEQUENCE [LARGE SCALE GENOMIC DNA]</scope>
    <source>
        <strain evidence="3">JCM 18531</strain>
    </source>
</reference>
<dbReference type="PANTHER" id="PTHR43792">
    <property type="entry name" value="GNAT FAMILY, PUTATIVE (AFU_ORTHOLOGUE AFUA_3G00765)-RELATED-RELATED"/>
    <property type="match status" value="1"/>
</dbReference>